<keyword evidence="1" id="KW-0472">Membrane</keyword>
<sequence>MKEHDFEKMFEGVESRASEAFEREVLANSSRVLRRKCFVRRAVRWGSYAASLLLVGLIAFSAGRAQTGAGTAGAEHDRGAVADSGDERVDEDMVRIAVPREFLAWVDAGRFFTSIQMEDRAGEAFDRAISLVPIEEDMMIAEEAGGDRAVDGDGRRGGVLAGIDGAFLSNVSGR</sequence>
<keyword evidence="1" id="KW-1133">Transmembrane helix</keyword>
<accession>A0A1U9NPR8</accession>
<gene>
    <name evidence="2" type="ORF">STSP2_03121</name>
</gene>
<dbReference type="RefSeq" id="WP_146663561.1">
    <property type="nucleotide sequence ID" value="NZ_CP019791.1"/>
</dbReference>
<dbReference type="STRING" id="1936003.STSP2_03121"/>
<evidence type="ECO:0000256" key="1">
    <source>
        <dbReference type="SAM" id="Phobius"/>
    </source>
</evidence>
<evidence type="ECO:0000313" key="3">
    <source>
        <dbReference type="Proteomes" id="UP000189674"/>
    </source>
</evidence>
<keyword evidence="1" id="KW-0812">Transmembrane</keyword>
<proteinExistence type="predicted"/>
<dbReference type="EMBL" id="CP019791">
    <property type="protein sequence ID" value="AQT69921.1"/>
    <property type="molecule type" value="Genomic_DNA"/>
</dbReference>
<dbReference type="Proteomes" id="UP000189674">
    <property type="component" value="Chromosome"/>
</dbReference>
<reference evidence="3" key="1">
    <citation type="submission" date="2017-02" db="EMBL/GenBank/DDBJ databases">
        <title>Comparative genomics and description of representatives of a novel lineage of planctomycetes thriving in anoxic sediments.</title>
        <authorList>
            <person name="Spring S."/>
            <person name="Bunk B."/>
            <person name="Sproer C."/>
        </authorList>
    </citation>
    <scope>NUCLEOTIDE SEQUENCE [LARGE SCALE GENOMIC DNA]</scope>
    <source>
        <strain evidence="3">ST-NAGAB-D1</strain>
    </source>
</reference>
<dbReference type="KEGG" id="alus:STSP2_03121"/>
<protein>
    <submittedName>
        <fullName evidence="2">Uncharacterized protein</fullName>
    </submittedName>
</protein>
<evidence type="ECO:0000313" key="2">
    <source>
        <dbReference type="EMBL" id="AQT69921.1"/>
    </source>
</evidence>
<feature type="transmembrane region" description="Helical" evidence="1">
    <location>
        <begin position="42"/>
        <end position="62"/>
    </location>
</feature>
<name>A0A1U9NPR8_9BACT</name>
<keyword evidence="3" id="KW-1185">Reference proteome</keyword>
<dbReference type="AlphaFoldDB" id="A0A1U9NPR8"/>
<organism evidence="2 3">
    <name type="scientific">Anaerohalosphaera lusitana</name>
    <dbReference type="NCBI Taxonomy" id="1936003"/>
    <lineage>
        <taxon>Bacteria</taxon>
        <taxon>Pseudomonadati</taxon>
        <taxon>Planctomycetota</taxon>
        <taxon>Phycisphaerae</taxon>
        <taxon>Sedimentisphaerales</taxon>
        <taxon>Anaerohalosphaeraceae</taxon>
        <taxon>Anaerohalosphaera</taxon>
    </lineage>
</organism>